<proteinExistence type="predicted"/>
<accession>A0ABW3E2Z1</accession>
<dbReference type="GO" id="GO:0008483">
    <property type="term" value="F:transaminase activity"/>
    <property type="evidence" value="ECO:0007669"/>
    <property type="project" value="UniProtKB-KW"/>
</dbReference>
<evidence type="ECO:0000313" key="2">
    <source>
        <dbReference type="Proteomes" id="UP001597024"/>
    </source>
</evidence>
<keyword evidence="1" id="KW-0032">Aminotransferase</keyword>
<dbReference type="Proteomes" id="UP001597024">
    <property type="component" value="Unassembled WGS sequence"/>
</dbReference>
<dbReference type="InterPro" id="IPR015424">
    <property type="entry name" value="PyrdxlP-dep_Trfase"/>
</dbReference>
<name>A0ABW3E2Z1_9ACTN</name>
<organism evidence="1 2">
    <name type="scientific">Streptosporangium algeriense</name>
    <dbReference type="NCBI Taxonomy" id="1682748"/>
    <lineage>
        <taxon>Bacteria</taxon>
        <taxon>Bacillati</taxon>
        <taxon>Actinomycetota</taxon>
        <taxon>Actinomycetes</taxon>
        <taxon>Streptosporangiales</taxon>
        <taxon>Streptosporangiaceae</taxon>
        <taxon>Streptosporangium</taxon>
    </lineage>
</organism>
<sequence length="83" mass="8753">DGGGALWVELPGVDAMAFAQVAVRHGVDVVPGAVMDPDGGHSNHIRLPFTFAPEVLDELVHRLARAWSEIARHGPAPAVQVVV</sequence>
<evidence type="ECO:0000313" key="1">
    <source>
        <dbReference type="EMBL" id="MFD0890389.1"/>
    </source>
</evidence>
<protein>
    <submittedName>
        <fullName evidence="1">PLP-dependent aminotransferase family protein</fullName>
    </submittedName>
</protein>
<dbReference type="InterPro" id="IPR015422">
    <property type="entry name" value="PyrdxlP-dep_Trfase_small"/>
</dbReference>
<feature type="non-terminal residue" evidence="1">
    <location>
        <position position="1"/>
    </location>
</feature>
<dbReference type="SUPFAM" id="SSF53383">
    <property type="entry name" value="PLP-dependent transferases"/>
    <property type="match status" value="1"/>
</dbReference>
<keyword evidence="2" id="KW-1185">Reference proteome</keyword>
<dbReference type="Gene3D" id="3.90.1150.10">
    <property type="entry name" value="Aspartate Aminotransferase, domain 1"/>
    <property type="match status" value="1"/>
</dbReference>
<keyword evidence="1" id="KW-0808">Transferase</keyword>
<reference evidence="2" key="1">
    <citation type="journal article" date="2019" name="Int. J. Syst. Evol. Microbiol.">
        <title>The Global Catalogue of Microorganisms (GCM) 10K type strain sequencing project: providing services to taxonomists for standard genome sequencing and annotation.</title>
        <authorList>
            <consortium name="The Broad Institute Genomics Platform"/>
            <consortium name="The Broad Institute Genome Sequencing Center for Infectious Disease"/>
            <person name="Wu L."/>
            <person name="Ma J."/>
        </authorList>
    </citation>
    <scope>NUCLEOTIDE SEQUENCE [LARGE SCALE GENOMIC DNA]</scope>
    <source>
        <strain evidence="2">CCUG 62974</strain>
    </source>
</reference>
<gene>
    <name evidence="1" type="ORF">ACFQ08_38095</name>
</gene>
<dbReference type="EMBL" id="JBHTHX010002407">
    <property type="protein sequence ID" value="MFD0890389.1"/>
    <property type="molecule type" value="Genomic_DNA"/>
</dbReference>
<comment type="caution">
    <text evidence="1">The sequence shown here is derived from an EMBL/GenBank/DDBJ whole genome shotgun (WGS) entry which is preliminary data.</text>
</comment>